<feature type="transmembrane region" description="Helical" evidence="2">
    <location>
        <begin position="627"/>
        <end position="655"/>
    </location>
</feature>
<feature type="region of interest" description="Disordered" evidence="1">
    <location>
        <begin position="1"/>
        <end position="174"/>
    </location>
</feature>
<dbReference type="EMBL" id="JAULSW010000009">
    <property type="protein sequence ID" value="KAK3370223.1"/>
    <property type="molecule type" value="Genomic_DNA"/>
</dbReference>
<proteinExistence type="predicted"/>
<evidence type="ECO:0000313" key="3">
    <source>
        <dbReference type="EMBL" id="KAK3370223.1"/>
    </source>
</evidence>
<dbReference type="Proteomes" id="UP001285441">
    <property type="component" value="Unassembled WGS sequence"/>
</dbReference>
<name>A0AAE0K522_9PEZI</name>
<dbReference type="AlphaFoldDB" id="A0AAE0K522"/>
<protein>
    <submittedName>
        <fullName evidence="3">Uncharacterized protein</fullName>
    </submittedName>
</protein>
<feature type="region of interest" description="Disordered" evidence="1">
    <location>
        <begin position="195"/>
        <end position="504"/>
    </location>
</feature>
<feature type="compositionally biased region" description="Pro residues" evidence="1">
    <location>
        <begin position="353"/>
        <end position="390"/>
    </location>
</feature>
<feature type="transmembrane region" description="Helical" evidence="2">
    <location>
        <begin position="523"/>
        <end position="546"/>
    </location>
</feature>
<organism evidence="3 4">
    <name type="scientific">Podospora didyma</name>
    <dbReference type="NCBI Taxonomy" id="330526"/>
    <lineage>
        <taxon>Eukaryota</taxon>
        <taxon>Fungi</taxon>
        <taxon>Dikarya</taxon>
        <taxon>Ascomycota</taxon>
        <taxon>Pezizomycotina</taxon>
        <taxon>Sordariomycetes</taxon>
        <taxon>Sordariomycetidae</taxon>
        <taxon>Sordariales</taxon>
        <taxon>Podosporaceae</taxon>
        <taxon>Podospora</taxon>
    </lineage>
</organism>
<keyword evidence="2" id="KW-0472">Membrane</keyword>
<keyword evidence="2" id="KW-0812">Transmembrane</keyword>
<feature type="compositionally biased region" description="Pro residues" evidence="1">
    <location>
        <begin position="50"/>
        <end position="62"/>
    </location>
</feature>
<reference evidence="3" key="2">
    <citation type="submission" date="2023-06" db="EMBL/GenBank/DDBJ databases">
        <authorList>
            <consortium name="Lawrence Berkeley National Laboratory"/>
            <person name="Haridas S."/>
            <person name="Hensen N."/>
            <person name="Bonometti L."/>
            <person name="Westerberg I."/>
            <person name="Brannstrom I.O."/>
            <person name="Guillou S."/>
            <person name="Cros-Aarteil S."/>
            <person name="Calhoun S."/>
            <person name="Kuo A."/>
            <person name="Mondo S."/>
            <person name="Pangilinan J."/>
            <person name="Riley R."/>
            <person name="LaButti K."/>
            <person name="Andreopoulos B."/>
            <person name="Lipzen A."/>
            <person name="Chen C."/>
            <person name="Yanf M."/>
            <person name="Daum C."/>
            <person name="Ng V."/>
            <person name="Clum A."/>
            <person name="Steindorff A."/>
            <person name="Ohm R."/>
            <person name="Martin F."/>
            <person name="Silar P."/>
            <person name="Natvig D."/>
            <person name="Lalanne C."/>
            <person name="Gautier V."/>
            <person name="Ament-velasquez S.L."/>
            <person name="Kruys A."/>
            <person name="Hutchinson M.I."/>
            <person name="Powell A.J."/>
            <person name="Barry K."/>
            <person name="Miller A.N."/>
            <person name="Grigoriev I.V."/>
            <person name="Debuchy R."/>
            <person name="Gladieux P."/>
            <person name="Thoren M.H."/>
            <person name="Johannesson H."/>
        </authorList>
    </citation>
    <scope>NUCLEOTIDE SEQUENCE</scope>
    <source>
        <strain evidence="3">CBS 232.78</strain>
    </source>
</reference>
<reference evidence="3" key="1">
    <citation type="journal article" date="2023" name="Mol. Phylogenet. Evol.">
        <title>Genome-scale phylogeny and comparative genomics of the fungal order Sordariales.</title>
        <authorList>
            <person name="Hensen N."/>
            <person name="Bonometti L."/>
            <person name="Westerberg I."/>
            <person name="Brannstrom I.O."/>
            <person name="Guillou S."/>
            <person name="Cros-Aarteil S."/>
            <person name="Calhoun S."/>
            <person name="Haridas S."/>
            <person name="Kuo A."/>
            <person name="Mondo S."/>
            <person name="Pangilinan J."/>
            <person name="Riley R."/>
            <person name="LaButti K."/>
            <person name="Andreopoulos B."/>
            <person name="Lipzen A."/>
            <person name="Chen C."/>
            <person name="Yan M."/>
            <person name="Daum C."/>
            <person name="Ng V."/>
            <person name="Clum A."/>
            <person name="Steindorff A."/>
            <person name="Ohm R.A."/>
            <person name="Martin F."/>
            <person name="Silar P."/>
            <person name="Natvig D.O."/>
            <person name="Lalanne C."/>
            <person name="Gautier V."/>
            <person name="Ament-Velasquez S.L."/>
            <person name="Kruys A."/>
            <person name="Hutchinson M.I."/>
            <person name="Powell A.J."/>
            <person name="Barry K."/>
            <person name="Miller A.N."/>
            <person name="Grigoriev I.V."/>
            <person name="Debuchy R."/>
            <person name="Gladieux P."/>
            <person name="Hiltunen Thoren M."/>
            <person name="Johannesson H."/>
        </authorList>
    </citation>
    <scope>NUCLEOTIDE SEQUENCE</scope>
    <source>
        <strain evidence="3">CBS 232.78</strain>
    </source>
</reference>
<feature type="compositionally biased region" description="Low complexity" evidence="1">
    <location>
        <begin position="246"/>
        <end position="269"/>
    </location>
</feature>
<feature type="compositionally biased region" description="Low complexity" evidence="1">
    <location>
        <begin position="475"/>
        <end position="492"/>
    </location>
</feature>
<feature type="compositionally biased region" description="Polar residues" evidence="1">
    <location>
        <begin position="165"/>
        <end position="174"/>
    </location>
</feature>
<keyword evidence="2" id="KW-1133">Transmembrane helix</keyword>
<feature type="compositionally biased region" description="Low complexity" evidence="1">
    <location>
        <begin position="432"/>
        <end position="441"/>
    </location>
</feature>
<feature type="compositionally biased region" description="Polar residues" evidence="1">
    <location>
        <begin position="324"/>
        <end position="346"/>
    </location>
</feature>
<evidence type="ECO:0000313" key="4">
    <source>
        <dbReference type="Proteomes" id="UP001285441"/>
    </source>
</evidence>
<feature type="transmembrane region" description="Helical" evidence="2">
    <location>
        <begin position="599"/>
        <end position="621"/>
    </location>
</feature>
<feature type="compositionally biased region" description="Pro residues" evidence="1">
    <location>
        <begin position="409"/>
        <end position="420"/>
    </location>
</feature>
<feature type="compositionally biased region" description="Pro residues" evidence="1">
    <location>
        <begin position="89"/>
        <end position="128"/>
    </location>
</feature>
<evidence type="ECO:0000256" key="2">
    <source>
        <dbReference type="SAM" id="Phobius"/>
    </source>
</evidence>
<sequence length="694" mass="74581">MSAMRVHTPDEILVELSPSPQGSSFLIQAAPTPPPGTALSPPLSQNPFVPALPPRKPVPLASPPAADRPGEAVQVQYRPSTSHRKPVPVTAPPAQVPSRPPTPQRKTAPTPPPPTPPPTTALPLPPNQDPSHPVPLQRKPVPAAPIRQKTPEPLANPVPAFPFSNLPSGNNSTASNWAEYRASSKPALRNVSLVPDATNPRHTATVLAPPVPALPRLNPFRSPPQRKDTQGAPRVLSPPRRKPVENQASVNQPNPSSNSSPTAPTTAPTWGQDPTYPKPPPPVAPGLSFAEPLSSNVEPRASPPRPTSSWYQPNFIPPPPPESTLPNTVYRQSVYRQSIYRQSTVTPKGSPSKPAPPVPPIPQSSPPRGSPPKTSPPVPPIPQSSPPRGSPPRASTARSSPPTRDSPPRRSPPRPSPPVPRAAHVLSESEESTSSQDSVSSTRPLIVHLRQDSVLSNPSRQDTLLNPSRQSTGLSQSTSPSRPSQSRQSSFFSEKRGPRPGNLNTSRTLYMDMLLALDKIPRLHNILVSFFTWIMLVGFVVMTGSFTSGEIAPPDDGTLGTPVNASMLVVGVVFMGMGMIGVGWLGYRWRKNYVWLLNKLYMPLLLNALAGVVATIVSIYAQHGGQWRLQAILTISVEVFVLIVSSLLFAVYNFWFLVRVKGDHHVAIGRDRKSLAQKVNSARKAPPLAPGSVV</sequence>
<feature type="compositionally biased region" description="Polar residues" evidence="1">
    <location>
        <begin position="453"/>
        <end position="474"/>
    </location>
</feature>
<gene>
    <name evidence="3" type="ORF">B0H63DRAFT_486500</name>
</gene>
<accession>A0AAE0K522</accession>
<feature type="compositionally biased region" description="Low complexity" evidence="1">
    <location>
        <begin position="391"/>
        <end position="403"/>
    </location>
</feature>
<keyword evidence="4" id="KW-1185">Reference proteome</keyword>
<comment type="caution">
    <text evidence="3">The sequence shown here is derived from an EMBL/GenBank/DDBJ whole genome shotgun (WGS) entry which is preliminary data.</text>
</comment>
<evidence type="ECO:0000256" key="1">
    <source>
        <dbReference type="SAM" id="MobiDB-lite"/>
    </source>
</evidence>
<feature type="transmembrane region" description="Helical" evidence="2">
    <location>
        <begin position="566"/>
        <end position="587"/>
    </location>
</feature>